<organism evidence="2 3">
    <name type="scientific">Candidatus Kerfeldbacteria bacterium CG08_land_8_20_14_0_20_43_14</name>
    <dbReference type="NCBI Taxonomy" id="2014246"/>
    <lineage>
        <taxon>Bacteria</taxon>
        <taxon>Candidatus Kerfeldiibacteriota</taxon>
    </lineage>
</organism>
<dbReference type="GO" id="GO:0008408">
    <property type="term" value="F:3'-5' exonuclease activity"/>
    <property type="evidence" value="ECO:0007669"/>
    <property type="project" value="TreeGrafter"/>
</dbReference>
<name>A0A2H0YPN0_9BACT</name>
<dbReference type="InterPro" id="IPR006054">
    <property type="entry name" value="DnaQ"/>
</dbReference>
<dbReference type="PANTHER" id="PTHR30231">
    <property type="entry name" value="DNA POLYMERASE III SUBUNIT EPSILON"/>
    <property type="match status" value="1"/>
</dbReference>
<dbReference type="SUPFAM" id="SSF53098">
    <property type="entry name" value="Ribonuclease H-like"/>
    <property type="match status" value="1"/>
</dbReference>
<dbReference type="GO" id="GO:0003887">
    <property type="term" value="F:DNA-directed DNA polymerase activity"/>
    <property type="evidence" value="ECO:0007669"/>
    <property type="project" value="InterPro"/>
</dbReference>
<feature type="domain" description="Exonuclease" evidence="1">
    <location>
        <begin position="13"/>
        <end position="180"/>
    </location>
</feature>
<dbReference type="SMART" id="SM00479">
    <property type="entry name" value="EXOIII"/>
    <property type="match status" value="1"/>
</dbReference>
<dbReference type="GO" id="GO:0045004">
    <property type="term" value="P:DNA replication proofreading"/>
    <property type="evidence" value="ECO:0007669"/>
    <property type="project" value="TreeGrafter"/>
</dbReference>
<proteinExistence type="predicted"/>
<dbReference type="Pfam" id="PF00929">
    <property type="entry name" value="RNase_T"/>
    <property type="match status" value="1"/>
</dbReference>
<evidence type="ECO:0000313" key="3">
    <source>
        <dbReference type="Proteomes" id="UP000236845"/>
    </source>
</evidence>
<dbReference type="AlphaFoldDB" id="A0A2H0YPN0"/>
<dbReference type="NCBIfam" id="TIGR00573">
    <property type="entry name" value="dnaq"/>
    <property type="match status" value="1"/>
</dbReference>
<accession>A0A2H0YPN0</accession>
<gene>
    <name evidence="2" type="ORF">COT26_02990</name>
</gene>
<reference evidence="3" key="1">
    <citation type="submission" date="2017-09" db="EMBL/GenBank/DDBJ databases">
        <title>Depth-based differentiation of microbial function through sediment-hosted aquifers and enrichment of novel symbionts in the deep terrestrial subsurface.</title>
        <authorList>
            <person name="Probst A.J."/>
            <person name="Ladd B."/>
            <person name="Jarett J.K."/>
            <person name="Geller-Mcgrath D.E."/>
            <person name="Sieber C.M.K."/>
            <person name="Emerson J.B."/>
            <person name="Anantharaman K."/>
            <person name="Thomas B.C."/>
            <person name="Malmstrom R."/>
            <person name="Stieglmeier M."/>
            <person name="Klingl A."/>
            <person name="Woyke T."/>
            <person name="Ryan C.M."/>
            <person name="Banfield J.F."/>
        </authorList>
    </citation>
    <scope>NUCLEOTIDE SEQUENCE [LARGE SCALE GENOMIC DNA]</scope>
</reference>
<dbReference type="InterPro" id="IPR013520">
    <property type="entry name" value="Ribonucl_H"/>
</dbReference>
<comment type="caution">
    <text evidence="2">The sequence shown here is derived from an EMBL/GenBank/DDBJ whole genome shotgun (WGS) entry which is preliminary data.</text>
</comment>
<sequence>MICWFPMTELQQVLVVLDVETTGLKPEDGHEIIEVAAQKIQGREVISEYISLVATNRIIDAATEKVHGISNALLAVEGRPGSEVFPELVKFIGQAPIVGHNINFDLGFINAHLKRLGMPLLQNQPVDTLSQARRYLLMPSYSLEKVAAYLKVPQPLAHRAKADVETTREVFWKLIERAKNGKT</sequence>
<dbReference type="Gene3D" id="3.30.420.10">
    <property type="entry name" value="Ribonuclease H-like superfamily/Ribonuclease H"/>
    <property type="match status" value="1"/>
</dbReference>
<dbReference type="InterPro" id="IPR036397">
    <property type="entry name" value="RNaseH_sf"/>
</dbReference>
<dbReference type="CDD" id="cd06127">
    <property type="entry name" value="DEDDh"/>
    <property type="match status" value="1"/>
</dbReference>
<dbReference type="GO" id="GO:0005829">
    <property type="term" value="C:cytosol"/>
    <property type="evidence" value="ECO:0007669"/>
    <property type="project" value="TreeGrafter"/>
</dbReference>
<dbReference type="Proteomes" id="UP000236845">
    <property type="component" value="Unassembled WGS sequence"/>
</dbReference>
<dbReference type="EMBL" id="PEXW01000067">
    <property type="protein sequence ID" value="PIS40461.1"/>
    <property type="molecule type" value="Genomic_DNA"/>
</dbReference>
<dbReference type="GO" id="GO:0003677">
    <property type="term" value="F:DNA binding"/>
    <property type="evidence" value="ECO:0007669"/>
    <property type="project" value="InterPro"/>
</dbReference>
<dbReference type="InterPro" id="IPR012337">
    <property type="entry name" value="RNaseH-like_sf"/>
</dbReference>
<dbReference type="PANTHER" id="PTHR30231:SF41">
    <property type="entry name" value="DNA POLYMERASE III SUBUNIT EPSILON"/>
    <property type="match status" value="1"/>
</dbReference>
<protein>
    <recommendedName>
        <fullName evidence="1">Exonuclease domain-containing protein</fullName>
    </recommendedName>
</protein>
<dbReference type="FunFam" id="3.30.420.10:FF:000045">
    <property type="entry name" value="3'-5' exonuclease DinG"/>
    <property type="match status" value="1"/>
</dbReference>
<evidence type="ECO:0000259" key="1">
    <source>
        <dbReference type="SMART" id="SM00479"/>
    </source>
</evidence>
<evidence type="ECO:0000313" key="2">
    <source>
        <dbReference type="EMBL" id="PIS40461.1"/>
    </source>
</evidence>